<evidence type="ECO:0008006" key="6">
    <source>
        <dbReference type="Google" id="ProtNLM"/>
    </source>
</evidence>
<accession>A0ABN8PTN1</accession>
<evidence type="ECO:0000256" key="3">
    <source>
        <dbReference type="ARBA" id="ARBA00022691"/>
    </source>
</evidence>
<sequence>MMSEEVETTTPEYWLKRWEDNQIGWHKDTVNRFLIKYADELTQGRSSSRVFVPLCGKSLDILWLADQQHNVVGVELAKQGIEEFFNENKLTFKLEKDLGGEFDAIWDRGSLSAVQPGVGDRGKRYAKHMRSFLAANGRYMLDSLHYEIDRGNRPPASISKELRNDIYGEDFFIKELEVESIGNDPNSPAPFTMDNYCHLICKLSKVMSVEEETTKPDYWEKLWKDDDIGWHADTVHKFLIKYADELTRGRSNLRVFVPLCGKTVDMLWLADQGHNVVGVELAKQAVEDFFQENKLTFKLEKVKIVAATDPIDVYKCVEKQITIFCCDLFALTVDAVGGEFDAIWDRGSLVAMQPAVGNGGKKYTKHMRSLLAADGRYMLESHHYELDRGNKPPASISEELRNAIYGEDFIIKELEVESFAEDPNRQGFGFAFNMHYHLLTPKAN</sequence>
<dbReference type="SUPFAM" id="SSF53335">
    <property type="entry name" value="S-adenosyl-L-methionine-dependent methyltransferases"/>
    <property type="match status" value="2"/>
</dbReference>
<keyword evidence="5" id="KW-1185">Reference proteome</keyword>
<comment type="caution">
    <text evidence="4">The sequence shown here is derived from an EMBL/GenBank/DDBJ whole genome shotgun (WGS) entry which is preliminary data.</text>
</comment>
<dbReference type="Proteomes" id="UP001159405">
    <property type="component" value="Unassembled WGS sequence"/>
</dbReference>
<dbReference type="PROSITE" id="PS51585">
    <property type="entry name" value="SAM_MT_TPMT"/>
    <property type="match status" value="2"/>
</dbReference>
<dbReference type="InterPro" id="IPR008854">
    <property type="entry name" value="TPMT"/>
</dbReference>
<dbReference type="EMBL" id="CALNXK010000082">
    <property type="protein sequence ID" value="CAH3147920.1"/>
    <property type="molecule type" value="Genomic_DNA"/>
</dbReference>
<evidence type="ECO:0000256" key="2">
    <source>
        <dbReference type="ARBA" id="ARBA00022679"/>
    </source>
</evidence>
<keyword evidence="2" id="KW-0808">Transferase</keyword>
<dbReference type="InterPro" id="IPR029063">
    <property type="entry name" value="SAM-dependent_MTases_sf"/>
</dbReference>
<keyword evidence="3" id="KW-0949">S-adenosyl-L-methionine</keyword>
<organism evidence="4 5">
    <name type="scientific">Porites lobata</name>
    <dbReference type="NCBI Taxonomy" id="104759"/>
    <lineage>
        <taxon>Eukaryota</taxon>
        <taxon>Metazoa</taxon>
        <taxon>Cnidaria</taxon>
        <taxon>Anthozoa</taxon>
        <taxon>Hexacorallia</taxon>
        <taxon>Scleractinia</taxon>
        <taxon>Fungiina</taxon>
        <taxon>Poritidae</taxon>
        <taxon>Porites</taxon>
    </lineage>
</organism>
<evidence type="ECO:0000313" key="5">
    <source>
        <dbReference type="Proteomes" id="UP001159405"/>
    </source>
</evidence>
<dbReference type="PANTHER" id="PTHR10259:SF11">
    <property type="entry name" value="THIOPURINE S-METHYLTRANSFERASE"/>
    <property type="match status" value="1"/>
</dbReference>
<gene>
    <name evidence="4" type="ORF">PLOB_00046340</name>
</gene>
<dbReference type="PANTHER" id="PTHR10259">
    <property type="entry name" value="THIOPURINE S-METHYLTRANSFERASE"/>
    <property type="match status" value="1"/>
</dbReference>
<evidence type="ECO:0000313" key="4">
    <source>
        <dbReference type="EMBL" id="CAH3147920.1"/>
    </source>
</evidence>
<name>A0ABN8PTN1_9CNID</name>
<protein>
    <recommendedName>
        <fullName evidence="6">Thiopurine S-methyltransferase</fullName>
    </recommendedName>
</protein>
<reference evidence="4 5" key="1">
    <citation type="submission" date="2022-05" db="EMBL/GenBank/DDBJ databases">
        <authorList>
            <consortium name="Genoscope - CEA"/>
            <person name="William W."/>
        </authorList>
    </citation>
    <scope>NUCLEOTIDE SEQUENCE [LARGE SCALE GENOMIC DNA]</scope>
</reference>
<evidence type="ECO:0000256" key="1">
    <source>
        <dbReference type="ARBA" id="ARBA00022603"/>
    </source>
</evidence>
<keyword evidence="1" id="KW-0489">Methyltransferase</keyword>
<proteinExistence type="predicted"/>
<dbReference type="Gene3D" id="3.40.50.150">
    <property type="entry name" value="Vaccinia Virus protein VP39"/>
    <property type="match status" value="2"/>
</dbReference>
<dbReference type="Pfam" id="PF05724">
    <property type="entry name" value="TPMT"/>
    <property type="match status" value="3"/>
</dbReference>